<keyword evidence="2" id="KW-0963">Cytoplasm</keyword>
<evidence type="ECO:0000313" key="5">
    <source>
        <dbReference type="EMBL" id="TCS36257.1"/>
    </source>
</evidence>
<keyword evidence="4" id="KW-0560">Oxidoreductase</keyword>
<evidence type="ECO:0000256" key="4">
    <source>
        <dbReference type="ARBA" id="ARBA00023002"/>
    </source>
</evidence>
<dbReference type="PANTHER" id="PTHR44085">
    <property type="entry name" value="SEPIAPTERIN REDUCTASE"/>
    <property type="match status" value="1"/>
</dbReference>
<dbReference type="InterPro" id="IPR051721">
    <property type="entry name" value="Biopterin_syn/organic_redct"/>
</dbReference>
<comment type="subcellular location">
    <subcellularLocation>
        <location evidence="1">Cytoplasm</location>
    </subcellularLocation>
</comment>
<dbReference type="GO" id="GO:0005737">
    <property type="term" value="C:cytoplasm"/>
    <property type="evidence" value="ECO:0007669"/>
    <property type="project" value="UniProtKB-SubCell"/>
</dbReference>
<dbReference type="Gene3D" id="3.40.50.720">
    <property type="entry name" value="NAD(P)-binding Rossmann-like Domain"/>
    <property type="match status" value="1"/>
</dbReference>
<dbReference type="AlphaFoldDB" id="A0A4R3HSY9"/>
<evidence type="ECO:0000313" key="6">
    <source>
        <dbReference type="Proteomes" id="UP000295382"/>
    </source>
</evidence>
<dbReference type="PRINTS" id="PR00081">
    <property type="entry name" value="GDHRDH"/>
</dbReference>
<proteinExistence type="predicted"/>
<dbReference type="PANTHER" id="PTHR44085:SF2">
    <property type="entry name" value="SEPIAPTERIN REDUCTASE"/>
    <property type="match status" value="1"/>
</dbReference>
<dbReference type="EMBL" id="SLZQ01000007">
    <property type="protein sequence ID" value="TCS36257.1"/>
    <property type="molecule type" value="Genomic_DNA"/>
</dbReference>
<dbReference type="OrthoDB" id="9794387at2"/>
<gene>
    <name evidence="5" type="ORF">EDC30_10774</name>
</gene>
<evidence type="ECO:0000256" key="2">
    <source>
        <dbReference type="ARBA" id="ARBA00022490"/>
    </source>
</evidence>
<comment type="caution">
    <text evidence="5">The sequence shown here is derived from an EMBL/GenBank/DDBJ whole genome shotgun (WGS) entry which is preliminary data.</text>
</comment>
<dbReference type="SUPFAM" id="SSF51735">
    <property type="entry name" value="NAD(P)-binding Rossmann-fold domains"/>
    <property type="match status" value="1"/>
</dbReference>
<evidence type="ECO:0008006" key="7">
    <source>
        <dbReference type="Google" id="ProtNLM"/>
    </source>
</evidence>
<organism evidence="5 6">
    <name type="scientific">Paucimonas lemoignei</name>
    <name type="common">Pseudomonas lemoignei</name>
    <dbReference type="NCBI Taxonomy" id="29443"/>
    <lineage>
        <taxon>Bacteria</taxon>
        <taxon>Pseudomonadati</taxon>
        <taxon>Pseudomonadota</taxon>
        <taxon>Betaproteobacteria</taxon>
        <taxon>Burkholderiales</taxon>
        <taxon>Burkholderiaceae</taxon>
        <taxon>Paucimonas</taxon>
    </lineage>
</organism>
<keyword evidence="3" id="KW-0521">NADP</keyword>
<dbReference type="GO" id="GO:0004757">
    <property type="term" value="F:sepiapterin reductase (NADP+) activity"/>
    <property type="evidence" value="ECO:0007669"/>
    <property type="project" value="TreeGrafter"/>
</dbReference>
<dbReference type="Pfam" id="PF00106">
    <property type="entry name" value="adh_short"/>
    <property type="match status" value="1"/>
</dbReference>
<name>A0A4R3HSY9_PAULE</name>
<dbReference type="NCBIfam" id="NF005436">
    <property type="entry name" value="PRK07023.1"/>
    <property type="match status" value="1"/>
</dbReference>
<dbReference type="GO" id="GO:0006729">
    <property type="term" value="P:tetrahydrobiopterin biosynthetic process"/>
    <property type="evidence" value="ECO:0007669"/>
    <property type="project" value="TreeGrafter"/>
</dbReference>
<sequence length="247" mass="26392">MKAILTGHTRGLGAAIAGELLKRDIPVLGMARRDNADLASRHAGLLQQVQVDLANPEALSQWLASSALQDFIAKSRTVALINNAGTVQPIGAIADQDPHGIMQAVNLNVTAPLMLASALAATSREAGSERELRILHISSGAGRSAYAGWSVYCATKAALDQHARAVALDKLPGVRICSLAPGVIDTDMQSEIRATSLERFPMRERFDELKRNAQLLDPAECAKRLVEYLVSAHFGQTPVADLRELSG</sequence>
<dbReference type="RefSeq" id="WP_132259092.1">
    <property type="nucleotide sequence ID" value="NZ_SLZQ01000007.1"/>
</dbReference>
<protein>
    <recommendedName>
        <fullName evidence="7">Short-chain dehydrogenase</fullName>
    </recommendedName>
</protein>
<reference evidence="5 6" key="1">
    <citation type="submission" date="2019-03" db="EMBL/GenBank/DDBJ databases">
        <title>Genomic Encyclopedia of Type Strains, Phase IV (KMG-IV): sequencing the most valuable type-strain genomes for metagenomic binning, comparative biology and taxonomic classification.</title>
        <authorList>
            <person name="Goeker M."/>
        </authorList>
    </citation>
    <scope>NUCLEOTIDE SEQUENCE [LARGE SCALE GENOMIC DNA]</scope>
    <source>
        <strain evidence="5 6">DSM 7445</strain>
    </source>
</reference>
<dbReference type="Proteomes" id="UP000295382">
    <property type="component" value="Unassembled WGS sequence"/>
</dbReference>
<dbReference type="InterPro" id="IPR002347">
    <property type="entry name" value="SDR_fam"/>
</dbReference>
<dbReference type="InterPro" id="IPR036291">
    <property type="entry name" value="NAD(P)-bd_dom_sf"/>
</dbReference>
<evidence type="ECO:0000256" key="1">
    <source>
        <dbReference type="ARBA" id="ARBA00004496"/>
    </source>
</evidence>
<evidence type="ECO:0000256" key="3">
    <source>
        <dbReference type="ARBA" id="ARBA00022857"/>
    </source>
</evidence>
<accession>A0A4R3HSY9</accession>
<keyword evidence="6" id="KW-1185">Reference proteome</keyword>